<dbReference type="Pfam" id="PF06013">
    <property type="entry name" value="WXG100"/>
    <property type="match status" value="1"/>
</dbReference>
<gene>
    <name evidence="2" type="ORF">BJ983_003326</name>
</gene>
<dbReference type="NCBIfam" id="TIGR03930">
    <property type="entry name" value="WXG100_ESAT6"/>
    <property type="match status" value="1"/>
</dbReference>
<evidence type="ECO:0000313" key="2">
    <source>
        <dbReference type="EMBL" id="NYD37224.1"/>
    </source>
</evidence>
<name>A0A7Y9J7A5_9PSEU</name>
<dbReference type="EMBL" id="JACCBN010000001">
    <property type="protein sequence ID" value="NYD37224.1"/>
    <property type="molecule type" value="Genomic_DNA"/>
</dbReference>
<comment type="similarity">
    <text evidence="1">Belongs to the WXG100 family.</text>
</comment>
<accession>A0A7Y9J7A5</accession>
<dbReference type="SUPFAM" id="SSF140453">
    <property type="entry name" value="EsxAB dimer-like"/>
    <property type="match status" value="1"/>
</dbReference>
<sequence>MADRIKVSFGALDTAVADVQGGAQAMEQRMQQLRSDLAPMLATWDGAARESYANAQAQWDAGWQELQAALGELGRTTAGANQGYADAERATMQSFQV</sequence>
<comment type="caution">
    <text evidence="2">The sequence shown here is derived from an EMBL/GenBank/DDBJ whole genome shotgun (WGS) entry which is preliminary data.</text>
</comment>
<protein>
    <recommendedName>
        <fullName evidence="1">ESAT-6-like protein</fullName>
    </recommendedName>
</protein>
<dbReference type="InterPro" id="IPR036689">
    <property type="entry name" value="ESAT-6-like_sf"/>
</dbReference>
<reference evidence="2 3" key="1">
    <citation type="submission" date="2020-07" db="EMBL/GenBank/DDBJ databases">
        <title>Sequencing the genomes of 1000 actinobacteria strains.</title>
        <authorList>
            <person name="Klenk H.-P."/>
        </authorList>
    </citation>
    <scope>NUCLEOTIDE SEQUENCE [LARGE SCALE GENOMIC DNA]</scope>
    <source>
        <strain evidence="2 3">DSM 45772</strain>
    </source>
</reference>
<dbReference type="InterPro" id="IPR010310">
    <property type="entry name" value="T7SS_ESAT-6-like"/>
</dbReference>
<evidence type="ECO:0000256" key="1">
    <source>
        <dbReference type="RuleBase" id="RU362001"/>
    </source>
</evidence>
<proteinExistence type="inferred from homology"/>
<evidence type="ECO:0000313" key="3">
    <source>
        <dbReference type="Proteomes" id="UP000535890"/>
    </source>
</evidence>
<dbReference type="Gene3D" id="1.10.287.1060">
    <property type="entry name" value="ESAT-6-like"/>
    <property type="match status" value="1"/>
</dbReference>
<dbReference type="RefSeq" id="WP_179794801.1">
    <property type="nucleotide sequence ID" value="NZ_BAABHP010000014.1"/>
</dbReference>
<keyword evidence="3" id="KW-1185">Reference proteome</keyword>
<dbReference type="Proteomes" id="UP000535890">
    <property type="component" value="Unassembled WGS sequence"/>
</dbReference>
<organism evidence="2 3">
    <name type="scientific">Actinomycetospora corticicola</name>
    <dbReference type="NCBI Taxonomy" id="663602"/>
    <lineage>
        <taxon>Bacteria</taxon>
        <taxon>Bacillati</taxon>
        <taxon>Actinomycetota</taxon>
        <taxon>Actinomycetes</taxon>
        <taxon>Pseudonocardiales</taxon>
        <taxon>Pseudonocardiaceae</taxon>
        <taxon>Actinomycetospora</taxon>
    </lineage>
</organism>
<dbReference type="AlphaFoldDB" id="A0A7Y9J7A5"/>